<reference evidence="2" key="1">
    <citation type="submission" date="2009-07" db="EMBL/GenBank/DDBJ databases">
        <authorList>
            <person name="Koepke M."/>
            <person name="Hujer S."/>
            <person name="Held C."/>
            <person name="Wiezer A."/>
            <person name="Liesegang H."/>
            <person name="Ehrenreich A."/>
            <person name="Gottschalk G."/>
            <person name="Duerre P."/>
        </authorList>
    </citation>
    <scope>NUCLEOTIDE SEQUENCE</scope>
    <source>
        <strain evidence="2">DSM 13528</strain>
    </source>
</reference>
<reference evidence="2 4" key="2">
    <citation type="journal article" date="2010" name="Proc. Natl. Acad. Sci. U.S.A.">
        <title>Clostridium ljungdahlii represents a microbial production platform based on syngas.</title>
        <authorList>
            <person name="Kopke M."/>
            <person name="Held C."/>
            <person name="Hujer S."/>
            <person name="Liesegang H."/>
            <person name="Wiezer A."/>
            <person name="Wollherr A."/>
            <person name="Ehrenreich A."/>
            <person name="Liebl W."/>
            <person name="Gottschalk G."/>
            <person name="Durre P."/>
        </authorList>
    </citation>
    <scope>NUCLEOTIDE SEQUENCE [LARGE SCALE GENOMIC DNA]</scope>
    <source>
        <strain evidence="4">ATCC 55383 / DSM 13528 / PETC</strain>
        <strain evidence="2">DSM 13528</strain>
    </source>
</reference>
<evidence type="ECO:0000256" key="1">
    <source>
        <dbReference type="SAM" id="Phobius"/>
    </source>
</evidence>
<dbReference type="SUPFAM" id="SSF82171">
    <property type="entry name" value="DPP6 N-terminal domain-like"/>
    <property type="match status" value="1"/>
</dbReference>
<dbReference type="Gene3D" id="2.140.10.30">
    <property type="entry name" value="Dipeptidylpeptidase IV, N-terminal domain"/>
    <property type="match status" value="1"/>
</dbReference>
<dbReference type="Proteomes" id="UP000077020">
    <property type="component" value="Unassembled WGS sequence"/>
</dbReference>
<dbReference type="AlphaFoldDB" id="D8GTK0"/>
<evidence type="ECO:0000313" key="5">
    <source>
        <dbReference type="Proteomes" id="UP000077020"/>
    </source>
</evidence>
<dbReference type="RefSeq" id="WP_013238246.1">
    <property type="nucleotide sequence ID" value="NC_014328.1"/>
</dbReference>
<protein>
    <submittedName>
        <fullName evidence="2">Uncharacterized protein</fullName>
    </submittedName>
</protein>
<accession>D8GTK0</accession>
<dbReference type="PATRIC" id="fig|748727.19.peg.698"/>
<dbReference type="EMBL" id="CP001666">
    <property type="protein sequence ID" value="ADK14649.1"/>
    <property type="molecule type" value="Genomic_DNA"/>
</dbReference>
<reference evidence="3 5" key="3">
    <citation type="journal article" date="2016" name="Biotechnol. Bioeng.">
        <title>Traits of selected Clostridium strains for syngas fermentation to ethanol.</title>
        <authorList>
            <person name="Martin M.E."/>
            <person name="Richter H."/>
            <person name="Saha S."/>
            <person name="Angenent L.T."/>
        </authorList>
    </citation>
    <scope>NUCLEOTIDE SEQUENCE [LARGE SCALE GENOMIC DNA]</scope>
    <source>
        <strain evidence="3 5">PETC</strain>
    </source>
</reference>
<proteinExistence type="predicted"/>
<dbReference type="STRING" id="748727.CLJU_c15850"/>
<dbReference type="OrthoDB" id="1630871at2"/>
<keyword evidence="1" id="KW-0812">Transmembrane</keyword>
<dbReference type="HOGENOM" id="CLU_050665_0_0_9"/>
<dbReference type="KEGG" id="clj:CLJU_c15850"/>
<dbReference type="eggNOG" id="COG3391">
    <property type="taxonomic scope" value="Bacteria"/>
</dbReference>
<keyword evidence="5" id="KW-1185">Reference proteome</keyword>
<evidence type="ECO:0000313" key="3">
    <source>
        <dbReference type="EMBL" id="OAA85887.1"/>
    </source>
</evidence>
<name>D8GTK0_CLOLD</name>
<gene>
    <name evidence="2" type="ordered locus">CLJU_c15850</name>
    <name evidence="3" type="ORF">WX45_00092</name>
</gene>
<keyword evidence="1" id="KW-0472">Membrane</keyword>
<keyword evidence="1" id="KW-1133">Transmembrane helix</keyword>
<feature type="transmembrane region" description="Helical" evidence="1">
    <location>
        <begin position="7"/>
        <end position="30"/>
    </location>
</feature>
<evidence type="ECO:0000313" key="4">
    <source>
        <dbReference type="Proteomes" id="UP000001656"/>
    </source>
</evidence>
<evidence type="ECO:0000313" key="2">
    <source>
        <dbReference type="EMBL" id="ADK14649.1"/>
    </source>
</evidence>
<organism evidence="2 4">
    <name type="scientific">Clostridium ljungdahlii (strain ATCC 55383 / DSM 13528 / PETC)</name>
    <dbReference type="NCBI Taxonomy" id="748727"/>
    <lineage>
        <taxon>Bacteria</taxon>
        <taxon>Bacillati</taxon>
        <taxon>Bacillota</taxon>
        <taxon>Clostridia</taxon>
        <taxon>Eubacteriales</taxon>
        <taxon>Clostridiaceae</taxon>
        <taxon>Clostridium</taxon>
    </lineage>
</organism>
<dbReference type="EMBL" id="LITS01000016">
    <property type="protein sequence ID" value="OAA85887.1"/>
    <property type="molecule type" value="Genomic_DNA"/>
</dbReference>
<sequence>MRYLKIFIVGFLTMLIIQFGVLVFLENVYFVDSVSYSSTKIKNDTAKEAVKPKLILENGSSNITASFDGKYLAYLKDNNLFVLNSENAEKTKVSANDGMEISYYKWLYDRNRLVLVERPISPKNGAYFKFYYYDMNNKAKVEIFNEVNNRNIEIPMHNINEKISLIDMSTLTNVIYVKLSNLNNNYSKIYRINIMAQENSINTGTHNIGKIASTKQDDVLIYENLDDKKVFSSNNNLPIEIEGNSNLSLLGVDNSDNVYLALTNDNKTQLIYYGNISGENWQKIDIKTSVDTNNIYVNFKGQIFIKDSSKSTINEFLTGKETYYNGNIIDIYNEGIISEKNNQIIKTIFQ</sequence>
<dbReference type="Proteomes" id="UP000001656">
    <property type="component" value="Chromosome"/>
</dbReference>